<name>A0A8S5T2I9_9CAUD</name>
<organism evidence="2">
    <name type="scientific">Myoviridae sp. ct5ra14</name>
    <dbReference type="NCBI Taxonomy" id="2827659"/>
    <lineage>
        <taxon>Viruses</taxon>
        <taxon>Duplodnaviria</taxon>
        <taxon>Heunggongvirae</taxon>
        <taxon>Uroviricota</taxon>
        <taxon>Caudoviricetes</taxon>
    </lineage>
</organism>
<feature type="region of interest" description="Disordered" evidence="1">
    <location>
        <begin position="161"/>
        <end position="181"/>
    </location>
</feature>
<feature type="compositionally biased region" description="Basic and acidic residues" evidence="1">
    <location>
        <begin position="169"/>
        <end position="178"/>
    </location>
</feature>
<sequence length="355" mass="41096">MARYRKIDVRMWNDRKFRELSDNAKLVFILLLTHPDTTQIGTIRTRVSNLADELGWQRDAMSHAIQEVTLNGMIDADEKAGLMVINNFLKYNAPSSPNAFKSWRELIDLMPECDLLDRHVASLKAFVDSLSTGMRNAIPNDLMDAIKDAILRVNEQPSRIQEQEQEQEIYTHTEKSEKQSAVAENFAGRECEKPVSLKTEAIEEELPLEEQEASVSKKEIVEPKPKKEVKTQRLQKPEELTDEFWQDFLAYRKQKKAPVTERVVSLLRKEAKTAGWKLEEVINEMMVRNWTGFKADWVKDDWKDPNAHWVSAAEYNKELPPVTYSIGARDKFIEKLHAGMNAFDIKDLPNHKEQK</sequence>
<evidence type="ECO:0000256" key="1">
    <source>
        <dbReference type="SAM" id="MobiDB-lite"/>
    </source>
</evidence>
<dbReference type="EMBL" id="BK032730">
    <property type="protein sequence ID" value="DAF57235.1"/>
    <property type="molecule type" value="Genomic_DNA"/>
</dbReference>
<reference evidence="2" key="1">
    <citation type="journal article" date="2021" name="Proc. Natl. Acad. Sci. U.S.A.">
        <title>A Catalog of Tens of Thousands of Viruses from Human Metagenomes Reveals Hidden Associations with Chronic Diseases.</title>
        <authorList>
            <person name="Tisza M.J."/>
            <person name="Buck C.B."/>
        </authorList>
    </citation>
    <scope>NUCLEOTIDE SEQUENCE</scope>
    <source>
        <strain evidence="2">Ct5ra14</strain>
    </source>
</reference>
<evidence type="ECO:0000313" key="2">
    <source>
        <dbReference type="EMBL" id="DAF57235.1"/>
    </source>
</evidence>
<accession>A0A8S5T2I9</accession>
<protein>
    <submittedName>
        <fullName evidence="2">Replisome organizer</fullName>
    </submittedName>
</protein>
<proteinExistence type="predicted"/>